<organism evidence="2 3">
    <name type="scientific">Dovyalis caffra</name>
    <dbReference type="NCBI Taxonomy" id="77055"/>
    <lineage>
        <taxon>Eukaryota</taxon>
        <taxon>Viridiplantae</taxon>
        <taxon>Streptophyta</taxon>
        <taxon>Embryophyta</taxon>
        <taxon>Tracheophyta</taxon>
        <taxon>Spermatophyta</taxon>
        <taxon>Magnoliopsida</taxon>
        <taxon>eudicotyledons</taxon>
        <taxon>Gunneridae</taxon>
        <taxon>Pentapetalae</taxon>
        <taxon>rosids</taxon>
        <taxon>fabids</taxon>
        <taxon>Malpighiales</taxon>
        <taxon>Salicaceae</taxon>
        <taxon>Flacourtieae</taxon>
        <taxon>Dovyalis</taxon>
    </lineage>
</organism>
<reference evidence="2 3" key="1">
    <citation type="submission" date="2024-01" db="EMBL/GenBank/DDBJ databases">
        <authorList>
            <person name="Waweru B."/>
        </authorList>
    </citation>
    <scope>NUCLEOTIDE SEQUENCE [LARGE SCALE GENOMIC DNA]</scope>
</reference>
<gene>
    <name evidence="2" type="ORF">DCAF_LOCUS22486</name>
</gene>
<name>A0AAV1SEQ5_9ROSI</name>
<feature type="coiled-coil region" evidence="1">
    <location>
        <begin position="106"/>
        <end position="140"/>
    </location>
</feature>
<comment type="caution">
    <text evidence="2">The sequence shown here is derived from an EMBL/GenBank/DDBJ whole genome shotgun (WGS) entry which is preliminary data.</text>
</comment>
<accession>A0AAV1SEQ5</accession>
<protein>
    <submittedName>
        <fullName evidence="2">Uncharacterized protein</fullName>
    </submittedName>
</protein>
<evidence type="ECO:0000313" key="2">
    <source>
        <dbReference type="EMBL" id="CAK7349765.1"/>
    </source>
</evidence>
<dbReference type="EMBL" id="CAWUPB010001176">
    <property type="protein sequence ID" value="CAK7349765.1"/>
    <property type="molecule type" value="Genomic_DNA"/>
</dbReference>
<keyword evidence="3" id="KW-1185">Reference proteome</keyword>
<evidence type="ECO:0000256" key="1">
    <source>
        <dbReference type="SAM" id="Coils"/>
    </source>
</evidence>
<sequence length="244" mass="27999">MLDQVVNEEIEANIQITREIESEIVKCTELEAALAARESDLTNTLYFSQFEINGLLTVAYESKKSVKFLEEDICGLRKKKMEMLKSMDDKREKFVMQCLEFQRDINKGENDEVVNLLLEKEFLENEIHLLDDKNNALKNSMLAFVDEIVQDLHDCNSALHDEIQSRNHENEKLLKDIDAMKIMLHSKILASAEARSSLECIFESCTLMHQVGGPTWLKFGCLLTDREQIKVDTDVDLHSSGLGR</sequence>
<dbReference type="AlphaFoldDB" id="A0AAV1SEQ5"/>
<dbReference type="Proteomes" id="UP001314170">
    <property type="component" value="Unassembled WGS sequence"/>
</dbReference>
<evidence type="ECO:0000313" key="3">
    <source>
        <dbReference type="Proteomes" id="UP001314170"/>
    </source>
</evidence>
<proteinExistence type="predicted"/>
<keyword evidence="1" id="KW-0175">Coiled coil</keyword>